<dbReference type="OMA" id="YIVMPNN"/>
<feature type="compositionally biased region" description="Polar residues" evidence="1">
    <location>
        <begin position="281"/>
        <end position="294"/>
    </location>
</feature>
<dbReference type="InParanoid" id="A8NM72"/>
<keyword evidence="2" id="KW-0812">Transmembrane</keyword>
<feature type="transmembrane region" description="Helical" evidence="2">
    <location>
        <begin position="201"/>
        <end position="221"/>
    </location>
</feature>
<feature type="transmembrane region" description="Helical" evidence="2">
    <location>
        <begin position="48"/>
        <end position="72"/>
    </location>
</feature>
<feature type="transmembrane region" description="Helical" evidence="2">
    <location>
        <begin position="119"/>
        <end position="139"/>
    </location>
</feature>
<sequence>MSSAMKFDDTLGPLLLGGMFAMALWGITCVQTYTYFSRPRKDRPIFRLIIACLWAIDTFDTSLNIHLTYHYMVSNFMNFSALLIPVWSVILHVAITATSNFIIRTLFAYRIFNLSKGNILVTAWIMAISTTDLVTGIIITAKAYQLDNFLQLDTLSHLMYLTFAAGTGADLSVAIALVWLLRRSRTGFRKTDGLIKTLMLYTINTGLIVAIDAALGMILYVVMPRNFIFLGFYLLLSKLYLNSYLATMNARQDLRDKINEPVSIHLSEIQSGSHRFGSEELSPSMSEKSQQSTRPELSISIQTLVDKQVDSPIAQRQSRDNLSYHTGRAY</sequence>
<feature type="transmembrane region" description="Helical" evidence="2">
    <location>
        <begin position="12"/>
        <end position="36"/>
    </location>
</feature>
<accession>A8NM72</accession>
<name>A8NM72_COPC7</name>
<dbReference type="eggNOG" id="ENOG502SMJ3">
    <property type="taxonomic scope" value="Eukaryota"/>
</dbReference>
<dbReference type="GeneID" id="6011373"/>
<proteinExistence type="predicted"/>
<feature type="transmembrane region" description="Helical" evidence="2">
    <location>
        <begin position="227"/>
        <end position="247"/>
    </location>
</feature>
<dbReference type="KEGG" id="cci:CC1G_09783"/>
<keyword evidence="2" id="KW-1133">Transmembrane helix</keyword>
<dbReference type="InterPro" id="IPR045339">
    <property type="entry name" value="DUF6534"/>
</dbReference>
<dbReference type="HOGENOM" id="CLU_046025_5_4_1"/>
<evidence type="ECO:0000313" key="4">
    <source>
        <dbReference type="EMBL" id="EAU86926.2"/>
    </source>
</evidence>
<dbReference type="Pfam" id="PF20152">
    <property type="entry name" value="DUF6534"/>
    <property type="match status" value="1"/>
</dbReference>
<gene>
    <name evidence="4" type="ORF">CC1G_09783</name>
</gene>
<organism evidence="4 5">
    <name type="scientific">Coprinopsis cinerea (strain Okayama-7 / 130 / ATCC MYA-4618 / FGSC 9003)</name>
    <name type="common">Inky cap fungus</name>
    <name type="synonym">Hormographiella aspergillata</name>
    <dbReference type="NCBI Taxonomy" id="240176"/>
    <lineage>
        <taxon>Eukaryota</taxon>
        <taxon>Fungi</taxon>
        <taxon>Dikarya</taxon>
        <taxon>Basidiomycota</taxon>
        <taxon>Agaricomycotina</taxon>
        <taxon>Agaricomycetes</taxon>
        <taxon>Agaricomycetidae</taxon>
        <taxon>Agaricales</taxon>
        <taxon>Agaricineae</taxon>
        <taxon>Psathyrellaceae</taxon>
        <taxon>Coprinopsis</taxon>
    </lineage>
</organism>
<keyword evidence="5" id="KW-1185">Reference proteome</keyword>
<comment type="caution">
    <text evidence="4">The sequence shown here is derived from an EMBL/GenBank/DDBJ whole genome shotgun (WGS) entry which is preliminary data.</text>
</comment>
<feature type="region of interest" description="Disordered" evidence="1">
    <location>
        <begin position="273"/>
        <end position="294"/>
    </location>
</feature>
<dbReference type="OrthoDB" id="3214861at2759"/>
<dbReference type="VEuPathDB" id="FungiDB:CC1G_09783"/>
<dbReference type="AlphaFoldDB" id="A8NM72"/>
<keyword evidence="2" id="KW-0472">Membrane</keyword>
<evidence type="ECO:0000256" key="1">
    <source>
        <dbReference type="SAM" id="MobiDB-lite"/>
    </source>
</evidence>
<reference evidence="4 5" key="1">
    <citation type="journal article" date="2010" name="Proc. Natl. Acad. Sci. U.S.A.">
        <title>Insights into evolution of multicellular fungi from the assembled chromosomes of the mushroom Coprinopsis cinerea (Coprinus cinereus).</title>
        <authorList>
            <person name="Stajich J.E."/>
            <person name="Wilke S.K."/>
            <person name="Ahren D."/>
            <person name="Au C.H."/>
            <person name="Birren B.W."/>
            <person name="Borodovsky M."/>
            <person name="Burns C."/>
            <person name="Canback B."/>
            <person name="Casselton L.A."/>
            <person name="Cheng C.K."/>
            <person name="Deng J."/>
            <person name="Dietrich F.S."/>
            <person name="Fargo D.C."/>
            <person name="Farman M.L."/>
            <person name="Gathman A.C."/>
            <person name="Goldberg J."/>
            <person name="Guigo R."/>
            <person name="Hoegger P.J."/>
            <person name="Hooker J.B."/>
            <person name="Huggins A."/>
            <person name="James T.Y."/>
            <person name="Kamada T."/>
            <person name="Kilaru S."/>
            <person name="Kodira C."/>
            <person name="Kues U."/>
            <person name="Kupfer D."/>
            <person name="Kwan H.S."/>
            <person name="Lomsadze A."/>
            <person name="Li W."/>
            <person name="Lilly W.W."/>
            <person name="Ma L.J."/>
            <person name="Mackey A.J."/>
            <person name="Manning G."/>
            <person name="Martin F."/>
            <person name="Muraguchi H."/>
            <person name="Natvig D.O."/>
            <person name="Palmerini H."/>
            <person name="Ramesh M.A."/>
            <person name="Rehmeyer C.J."/>
            <person name="Roe B.A."/>
            <person name="Shenoy N."/>
            <person name="Stanke M."/>
            <person name="Ter-Hovhannisyan V."/>
            <person name="Tunlid A."/>
            <person name="Velagapudi R."/>
            <person name="Vision T.J."/>
            <person name="Zeng Q."/>
            <person name="Zolan M.E."/>
            <person name="Pukkila P.J."/>
        </authorList>
    </citation>
    <scope>NUCLEOTIDE SEQUENCE [LARGE SCALE GENOMIC DNA]</scope>
    <source>
        <strain evidence="5">Okayama-7 / 130 / ATCC MYA-4618 / FGSC 9003</strain>
    </source>
</reference>
<feature type="compositionally biased region" description="Polar residues" evidence="1">
    <location>
        <begin position="314"/>
        <end position="324"/>
    </location>
</feature>
<dbReference type="PANTHER" id="PTHR40465:SF1">
    <property type="entry name" value="DUF6534 DOMAIN-CONTAINING PROTEIN"/>
    <property type="match status" value="1"/>
</dbReference>
<feature type="region of interest" description="Disordered" evidence="1">
    <location>
        <begin position="310"/>
        <end position="330"/>
    </location>
</feature>
<dbReference type="Proteomes" id="UP000001861">
    <property type="component" value="Unassembled WGS sequence"/>
</dbReference>
<dbReference type="EMBL" id="AACS02000012">
    <property type="protein sequence ID" value="EAU86926.2"/>
    <property type="molecule type" value="Genomic_DNA"/>
</dbReference>
<evidence type="ECO:0000256" key="2">
    <source>
        <dbReference type="SAM" id="Phobius"/>
    </source>
</evidence>
<dbReference type="RefSeq" id="XP_001834856.2">
    <property type="nucleotide sequence ID" value="XM_001834804.2"/>
</dbReference>
<feature type="transmembrane region" description="Helical" evidence="2">
    <location>
        <begin position="84"/>
        <end position="107"/>
    </location>
</feature>
<dbReference type="PANTHER" id="PTHR40465">
    <property type="entry name" value="CHROMOSOME 1, WHOLE GENOME SHOTGUN SEQUENCE"/>
    <property type="match status" value="1"/>
</dbReference>
<evidence type="ECO:0000259" key="3">
    <source>
        <dbReference type="Pfam" id="PF20152"/>
    </source>
</evidence>
<evidence type="ECO:0000313" key="5">
    <source>
        <dbReference type="Proteomes" id="UP000001861"/>
    </source>
</evidence>
<protein>
    <recommendedName>
        <fullName evidence="3">DUF6534 domain-containing protein</fullName>
    </recommendedName>
</protein>
<feature type="transmembrane region" description="Helical" evidence="2">
    <location>
        <begin position="159"/>
        <end position="181"/>
    </location>
</feature>
<feature type="domain" description="DUF6534" evidence="3">
    <location>
        <begin position="168"/>
        <end position="252"/>
    </location>
</feature>